<organism evidence="9 10">
    <name type="scientific">Oncorhynchus kisutch</name>
    <name type="common">Coho salmon</name>
    <name type="synonym">Salmo kisutch</name>
    <dbReference type="NCBI Taxonomy" id="8019"/>
    <lineage>
        <taxon>Eukaryota</taxon>
        <taxon>Metazoa</taxon>
        <taxon>Chordata</taxon>
        <taxon>Craniata</taxon>
        <taxon>Vertebrata</taxon>
        <taxon>Euteleostomi</taxon>
        <taxon>Actinopterygii</taxon>
        <taxon>Neopterygii</taxon>
        <taxon>Teleostei</taxon>
        <taxon>Protacanthopterygii</taxon>
        <taxon>Salmoniformes</taxon>
        <taxon>Salmonidae</taxon>
        <taxon>Salmoninae</taxon>
        <taxon>Oncorhynchus</taxon>
    </lineage>
</organism>
<reference evidence="9" key="1">
    <citation type="submission" date="2025-08" db="UniProtKB">
        <authorList>
            <consortium name="Ensembl"/>
        </authorList>
    </citation>
    <scope>IDENTIFICATION</scope>
</reference>
<feature type="region of interest" description="Disordered" evidence="7">
    <location>
        <begin position="477"/>
        <end position="508"/>
    </location>
</feature>
<keyword evidence="2" id="KW-0963">Cytoplasm</keyword>
<evidence type="ECO:0000256" key="1">
    <source>
        <dbReference type="ARBA" id="ARBA00004156"/>
    </source>
</evidence>
<dbReference type="GO" id="GO:0034314">
    <property type="term" value="P:Arp2/3 complex-mediated actin nucleation"/>
    <property type="evidence" value="ECO:0007669"/>
    <property type="project" value="TreeGrafter"/>
</dbReference>
<dbReference type="GO" id="GO:0030659">
    <property type="term" value="C:cytoplasmic vesicle membrane"/>
    <property type="evidence" value="ECO:0007669"/>
    <property type="project" value="UniProtKB-SubCell"/>
</dbReference>
<dbReference type="GO" id="GO:0072332">
    <property type="term" value="P:intrinsic apoptotic signaling pathway by p53 class mediator"/>
    <property type="evidence" value="ECO:0007669"/>
    <property type="project" value="TreeGrafter"/>
</dbReference>
<feature type="region of interest" description="Disordered" evidence="7">
    <location>
        <begin position="157"/>
        <end position="181"/>
    </location>
</feature>
<feature type="region of interest" description="Disordered" evidence="7">
    <location>
        <begin position="104"/>
        <end position="126"/>
    </location>
</feature>
<dbReference type="InterPro" id="IPR031808">
    <property type="entry name" value="JMY/WHAMM_N"/>
</dbReference>
<dbReference type="GO" id="GO:0043065">
    <property type="term" value="P:positive regulation of apoptotic process"/>
    <property type="evidence" value="ECO:0007669"/>
    <property type="project" value="TreeGrafter"/>
</dbReference>
<reference evidence="9" key="2">
    <citation type="submission" date="2025-09" db="UniProtKB">
        <authorList>
            <consortium name="Ensembl"/>
        </authorList>
    </citation>
    <scope>IDENTIFICATION</scope>
</reference>
<feature type="compositionally biased region" description="Basic and acidic residues" evidence="7">
    <location>
        <begin position="566"/>
        <end position="583"/>
    </location>
</feature>
<dbReference type="GO" id="GO:0005634">
    <property type="term" value="C:nucleus"/>
    <property type="evidence" value="ECO:0007669"/>
    <property type="project" value="TreeGrafter"/>
</dbReference>
<dbReference type="PROSITE" id="PS51082">
    <property type="entry name" value="WH2"/>
    <property type="match status" value="1"/>
</dbReference>
<protein>
    <submittedName>
        <fullName evidence="9">Junction mediating and regulatory protein, p53 cofactor</fullName>
    </submittedName>
</protein>
<feature type="region of interest" description="Disordered" evidence="7">
    <location>
        <begin position="660"/>
        <end position="731"/>
    </location>
</feature>
<feature type="compositionally biased region" description="Acidic residues" evidence="7">
    <location>
        <begin position="847"/>
        <end position="865"/>
    </location>
</feature>
<evidence type="ECO:0000259" key="8">
    <source>
        <dbReference type="PROSITE" id="PS51082"/>
    </source>
</evidence>
<dbReference type="InterPro" id="IPR003124">
    <property type="entry name" value="WH2_dom"/>
</dbReference>
<dbReference type="GO" id="GO:0071933">
    <property type="term" value="F:Arp2/3 complex binding"/>
    <property type="evidence" value="ECO:0007669"/>
    <property type="project" value="TreeGrafter"/>
</dbReference>
<feature type="region of interest" description="Disordered" evidence="7">
    <location>
        <begin position="535"/>
        <end position="629"/>
    </location>
</feature>
<dbReference type="GO" id="GO:0003713">
    <property type="term" value="F:transcription coactivator activity"/>
    <property type="evidence" value="ECO:0007669"/>
    <property type="project" value="TreeGrafter"/>
</dbReference>
<dbReference type="GO" id="GO:0003779">
    <property type="term" value="F:actin binding"/>
    <property type="evidence" value="ECO:0007669"/>
    <property type="project" value="UniProtKB-KW"/>
</dbReference>
<gene>
    <name evidence="9" type="primary">JMY</name>
</gene>
<keyword evidence="3" id="KW-0175">Coiled coil</keyword>
<feature type="compositionally biased region" description="Polar residues" evidence="7">
    <location>
        <begin position="535"/>
        <end position="553"/>
    </location>
</feature>
<dbReference type="GeneTree" id="ENSGT00510000046704"/>
<feature type="region of interest" description="Disordered" evidence="7">
    <location>
        <begin position="810"/>
        <end position="865"/>
    </location>
</feature>
<feature type="domain" description="WH2" evidence="8">
    <location>
        <begin position="793"/>
        <end position="810"/>
    </location>
</feature>
<keyword evidence="4" id="KW-0472">Membrane</keyword>
<dbReference type="Proteomes" id="UP000694557">
    <property type="component" value="Unassembled WGS sequence"/>
</dbReference>
<sequence>MSFMMEDSVESDWVAVRPNVFDEKERHKFVFIVAWNEIEGKFAITCHNRTVQKRSAFRDSLLEDVECDLASPATLAPEADKRKTPLKSPTKRKDDISALIKVRSNVKPKGKSPTKSPIRENTAAVDASSRPAESVIKTLTLGSWDIVPSKMTDIDVLEPADVSGLPRSSDDGDGEESDSSREGYSWAGLFAFQDVRAAHVQLCAVNSDLEPCLPPFPEEQSGMWTVLFGAPEVSQRETDALCYQLQVYLGHALDTCGWKILAQVLFTESDDTEEYYESLSELRQKGYEEALQRAKKRLQEISLETERLGPRRVEGLRREDEEWTRKAHAAVLSIQDLTVKFFETTARAQKAVYERMRVDQRKFGKAAWAAAVDRMERLQYAVSKETLQLMRAKEICLEQRKHGLKQEMQNLQEGEDAMLRLDQMEALYYELQLQLYDIQAEVLRCEELLLNAQLTSLRRQITERQDEVVYYDAYESPDAMQGVEEPSAPPPSPRDELSQLQQRTRQLEARRGRITTKKVYLKNKKEICIVNHNQKIQQRQGSQDDQTSHQALQQRGEEQEEEEEERSNTKMSLDRSRTLDRLRSFKQRFPGQVTLKSSRLLMSHGQSRKKTISSSPLSPAGRPETLAASVQTDTADLSELSAPSSDACGHQSVSLTLLGGATGPLSAPSSLTPLSALPSSAPPPPPPPPPPPSLEDLSSEGGELAHPTTPVRQSKAGLDSEPLPLAPFSPRFFDSSQLQTARKKLKKTASLDSSQWRRASSPMDEVLNSLKRGSFHLRKAELRVLAPDPDDDESNNILAQIRQGVRLRKVRTRPDQQRHPKGSFPHSADALTRSIHEALRRIKEASPESESEDEGLPCTDWDSDL</sequence>
<evidence type="ECO:0000256" key="7">
    <source>
        <dbReference type="SAM" id="MobiDB-lite"/>
    </source>
</evidence>
<keyword evidence="10" id="KW-1185">Reference proteome</keyword>
<feature type="compositionally biased region" description="Low complexity" evidence="7">
    <location>
        <begin position="664"/>
        <end position="679"/>
    </location>
</feature>
<name>A0A8C7K0K1_ONCKI</name>
<dbReference type="Ensembl" id="ENSOKIT00005096581.1">
    <property type="protein sequence ID" value="ENSOKIP00005090368.1"/>
    <property type="gene ID" value="ENSOKIG00005039343.1"/>
</dbReference>
<dbReference type="PANTHER" id="PTHR23330">
    <property type="entry name" value="P300 TRANSCRIPTIONAL COFACTOR JMY-RELATED"/>
    <property type="match status" value="1"/>
</dbReference>
<evidence type="ECO:0000256" key="4">
    <source>
        <dbReference type="ARBA" id="ARBA00023136"/>
    </source>
</evidence>
<evidence type="ECO:0000256" key="3">
    <source>
        <dbReference type="ARBA" id="ARBA00023054"/>
    </source>
</evidence>
<feature type="compositionally biased region" description="Basic and acidic residues" evidence="7">
    <location>
        <begin position="834"/>
        <end position="846"/>
    </location>
</feature>
<dbReference type="Pfam" id="PF15920">
    <property type="entry name" value="WHAMM-JMY_N"/>
    <property type="match status" value="2"/>
</dbReference>
<dbReference type="InterPro" id="IPR031738">
    <property type="entry name" value="JMY/WHAMM"/>
</dbReference>
<dbReference type="PANTHER" id="PTHR23330:SF8">
    <property type="entry name" value="JUNCTION-MEDIATING AND -REGULATORY PROTEIN"/>
    <property type="match status" value="1"/>
</dbReference>
<dbReference type="AlphaFoldDB" id="A0A8C7K0K1"/>
<evidence type="ECO:0000256" key="5">
    <source>
        <dbReference type="ARBA" id="ARBA00023203"/>
    </source>
</evidence>
<dbReference type="GO" id="GO:0070060">
    <property type="term" value="P:'de novo' actin filament nucleation"/>
    <property type="evidence" value="ECO:0007669"/>
    <property type="project" value="TreeGrafter"/>
</dbReference>
<evidence type="ECO:0000256" key="6">
    <source>
        <dbReference type="ARBA" id="ARBA00023329"/>
    </source>
</evidence>
<proteinExistence type="predicted"/>
<accession>A0A8C7K0K1</accession>
<comment type="subcellular location">
    <subcellularLocation>
        <location evidence="1">Cytoplasmic vesicle membrane</location>
    </subcellularLocation>
</comment>
<dbReference type="Pfam" id="PF15871">
    <property type="entry name" value="JMY"/>
    <property type="match status" value="1"/>
</dbReference>
<evidence type="ECO:0000313" key="9">
    <source>
        <dbReference type="Ensembl" id="ENSOKIP00005090368.1"/>
    </source>
</evidence>
<evidence type="ECO:0000256" key="2">
    <source>
        <dbReference type="ARBA" id="ARBA00022490"/>
    </source>
</evidence>
<keyword evidence="6" id="KW-0968">Cytoplasmic vesicle</keyword>
<keyword evidence="5" id="KW-0009">Actin-binding</keyword>
<feature type="compositionally biased region" description="Pro residues" evidence="7">
    <location>
        <begin position="680"/>
        <end position="693"/>
    </location>
</feature>
<evidence type="ECO:0000313" key="10">
    <source>
        <dbReference type="Proteomes" id="UP000694557"/>
    </source>
</evidence>